<keyword evidence="2" id="KW-1185">Reference proteome</keyword>
<proteinExistence type="predicted"/>
<name>A0ABR1DJ50_NECAM</name>
<reference evidence="1 2" key="1">
    <citation type="submission" date="2023-08" db="EMBL/GenBank/DDBJ databases">
        <title>A Necator americanus chromosomal reference genome.</title>
        <authorList>
            <person name="Ilik V."/>
            <person name="Petrzelkova K.J."/>
            <person name="Pardy F."/>
            <person name="Fuh T."/>
            <person name="Niatou-Singa F.S."/>
            <person name="Gouil Q."/>
            <person name="Baker L."/>
            <person name="Ritchie M.E."/>
            <person name="Jex A.R."/>
            <person name="Gazzola D."/>
            <person name="Li H."/>
            <person name="Toshio Fujiwara R."/>
            <person name="Zhan B."/>
            <person name="Aroian R.V."/>
            <person name="Pafco B."/>
            <person name="Schwarz E.M."/>
        </authorList>
    </citation>
    <scope>NUCLEOTIDE SEQUENCE [LARGE SCALE GENOMIC DNA]</scope>
    <source>
        <strain evidence="1 2">Aroian</strain>
        <tissue evidence="1">Whole animal</tissue>
    </source>
</reference>
<dbReference type="EMBL" id="JAVFWL010000004">
    <property type="protein sequence ID" value="KAK6749971.1"/>
    <property type="molecule type" value="Genomic_DNA"/>
</dbReference>
<protein>
    <submittedName>
        <fullName evidence="1">Uncharacterized protein</fullName>
    </submittedName>
</protein>
<organism evidence="1 2">
    <name type="scientific">Necator americanus</name>
    <name type="common">Human hookworm</name>
    <dbReference type="NCBI Taxonomy" id="51031"/>
    <lineage>
        <taxon>Eukaryota</taxon>
        <taxon>Metazoa</taxon>
        <taxon>Ecdysozoa</taxon>
        <taxon>Nematoda</taxon>
        <taxon>Chromadorea</taxon>
        <taxon>Rhabditida</taxon>
        <taxon>Rhabditina</taxon>
        <taxon>Rhabditomorpha</taxon>
        <taxon>Strongyloidea</taxon>
        <taxon>Ancylostomatidae</taxon>
        <taxon>Bunostominae</taxon>
        <taxon>Necator</taxon>
    </lineage>
</organism>
<sequence length="73" mass="8448">MIRDMDYVYAPISASRCLYAEVCGVPVDDTWEKCQHLAPPSEAATVNRLRSFGYITKRLAERLVQRVLRSWED</sequence>
<dbReference type="Proteomes" id="UP001303046">
    <property type="component" value="Unassembled WGS sequence"/>
</dbReference>
<gene>
    <name evidence="1" type="primary">Necator_chrIV.g15445</name>
    <name evidence="1" type="ORF">RB195_002150</name>
</gene>
<comment type="caution">
    <text evidence="1">The sequence shown here is derived from an EMBL/GenBank/DDBJ whole genome shotgun (WGS) entry which is preliminary data.</text>
</comment>
<evidence type="ECO:0000313" key="2">
    <source>
        <dbReference type="Proteomes" id="UP001303046"/>
    </source>
</evidence>
<accession>A0ABR1DJ50</accession>
<evidence type="ECO:0000313" key="1">
    <source>
        <dbReference type="EMBL" id="KAK6749971.1"/>
    </source>
</evidence>